<comment type="subcellular location">
    <subcellularLocation>
        <location evidence="1">Nucleus</location>
    </subcellularLocation>
</comment>
<keyword evidence="5" id="KW-0539">Nucleus</keyword>
<dbReference type="GO" id="GO:0005634">
    <property type="term" value="C:nucleus"/>
    <property type="evidence" value="ECO:0007669"/>
    <property type="project" value="UniProtKB-SubCell"/>
</dbReference>
<name>A0AA86STD8_9FABA</name>
<protein>
    <recommendedName>
        <fullName evidence="6">RFTS domain-containing protein</fullName>
    </recommendedName>
</protein>
<dbReference type="PANTHER" id="PTHR46235">
    <property type="entry name" value="PHD FINGER-CONTAINING PROTEIN DDB_G0268158"/>
    <property type="match status" value="1"/>
</dbReference>
<evidence type="ECO:0000313" key="8">
    <source>
        <dbReference type="Proteomes" id="UP001189624"/>
    </source>
</evidence>
<dbReference type="GO" id="GO:0008270">
    <property type="term" value="F:zinc ion binding"/>
    <property type="evidence" value="ECO:0007669"/>
    <property type="project" value="UniProtKB-KW"/>
</dbReference>
<dbReference type="SUPFAM" id="SSF57903">
    <property type="entry name" value="FYVE/PHD zinc finger"/>
    <property type="match status" value="1"/>
</dbReference>
<reference evidence="7" key="1">
    <citation type="submission" date="2023-10" db="EMBL/GenBank/DDBJ databases">
        <authorList>
            <person name="Domelevo Entfellner J.-B."/>
        </authorList>
    </citation>
    <scope>NUCLEOTIDE SEQUENCE</scope>
</reference>
<dbReference type="InterPro" id="IPR013083">
    <property type="entry name" value="Znf_RING/FYVE/PHD"/>
</dbReference>
<organism evidence="7 8">
    <name type="scientific">Sphenostylis stenocarpa</name>
    <dbReference type="NCBI Taxonomy" id="92480"/>
    <lineage>
        <taxon>Eukaryota</taxon>
        <taxon>Viridiplantae</taxon>
        <taxon>Streptophyta</taxon>
        <taxon>Embryophyta</taxon>
        <taxon>Tracheophyta</taxon>
        <taxon>Spermatophyta</taxon>
        <taxon>Magnoliopsida</taxon>
        <taxon>eudicotyledons</taxon>
        <taxon>Gunneridae</taxon>
        <taxon>Pentapetalae</taxon>
        <taxon>rosids</taxon>
        <taxon>fabids</taxon>
        <taxon>Fabales</taxon>
        <taxon>Fabaceae</taxon>
        <taxon>Papilionoideae</taxon>
        <taxon>50 kb inversion clade</taxon>
        <taxon>NPAAA clade</taxon>
        <taxon>indigoferoid/millettioid clade</taxon>
        <taxon>Phaseoleae</taxon>
        <taxon>Sphenostylis</taxon>
    </lineage>
</organism>
<dbReference type="PANTHER" id="PTHR46235:SF3">
    <property type="entry name" value="PHD FINGER-CONTAINING PROTEIN DDB_G0268158"/>
    <property type="match status" value="1"/>
</dbReference>
<feature type="domain" description="RFTS" evidence="6">
    <location>
        <begin position="10"/>
        <end position="134"/>
    </location>
</feature>
<evidence type="ECO:0000256" key="1">
    <source>
        <dbReference type="ARBA" id="ARBA00004123"/>
    </source>
</evidence>
<accession>A0AA86STD8</accession>
<keyword evidence="2" id="KW-0479">Metal-binding</keyword>
<dbReference type="EMBL" id="OY731403">
    <property type="protein sequence ID" value="CAJ1964011.1"/>
    <property type="molecule type" value="Genomic_DNA"/>
</dbReference>
<keyword evidence="4" id="KW-0862">Zinc</keyword>
<keyword evidence="3" id="KW-0863">Zinc-finger</keyword>
<dbReference type="Gene3D" id="3.30.40.10">
    <property type="entry name" value="Zinc/RING finger domain, C3HC4 (zinc finger)"/>
    <property type="match status" value="1"/>
</dbReference>
<evidence type="ECO:0000259" key="6">
    <source>
        <dbReference type="Pfam" id="PF12047"/>
    </source>
</evidence>
<dbReference type="InterPro" id="IPR011011">
    <property type="entry name" value="Znf_FYVE_PHD"/>
</dbReference>
<evidence type="ECO:0000256" key="4">
    <source>
        <dbReference type="ARBA" id="ARBA00022833"/>
    </source>
</evidence>
<evidence type="ECO:0000256" key="3">
    <source>
        <dbReference type="ARBA" id="ARBA00022771"/>
    </source>
</evidence>
<evidence type="ECO:0000256" key="2">
    <source>
        <dbReference type="ARBA" id="ARBA00022723"/>
    </source>
</evidence>
<keyword evidence="8" id="KW-1185">Reference proteome</keyword>
<gene>
    <name evidence="7" type="ORF">AYBTSS11_LOCUS20082</name>
</gene>
<dbReference type="AlphaFoldDB" id="A0AA86STD8"/>
<dbReference type="Pfam" id="PF12047">
    <property type="entry name" value="DNMT1-RFD"/>
    <property type="match status" value="1"/>
</dbReference>
<evidence type="ECO:0000256" key="5">
    <source>
        <dbReference type="ARBA" id="ARBA00023242"/>
    </source>
</evidence>
<evidence type="ECO:0000313" key="7">
    <source>
        <dbReference type="EMBL" id="CAJ1964011.1"/>
    </source>
</evidence>
<dbReference type="InterPro" id="IPR022702">
    <property type="entry name" value="Cytosine_MeTrfase1_RFD"/>
</dbReference>
<sequence>MTSSDEEAEAQLLSVSNYYFEDDKGAPVCFSMLPIRWSESESPVGKKMQMFLRGFADNGLQKIFVQVAAWRFDLSYVRPEILVLSNNGKWIKLEKPRKSYEETIRTILITIHFLSYVKRNPDSSAKSAWDYLSKNKEFRSYEVMPSQNDVLNHMTLMGEAMKRDAGLAKSKVYPGLRGKFKDELSFRTAFLLLMVREDKNRLKIKKLSEEEVKDLARPGFIIDDTDNDLVDEIGEESDGEDGLFDSVCAICDNGGELLCCDGKCMRSFHANEEDGEESNCASLGFSQKEVDNTCVEVLNPTATEESGIIGDAE</sequence>
<dbReference type="Proteomes" id="UP001189624">
    <property type="component" value="Chromosome 6"/>
</dbReference>
<dbReference type="Gramene" id="rna-AYBTSS11_LOCUS20082">
    <property type="protein sequence ID" value="CAJ1964011.1"/>
    <property type="gene ID" value="gene-AYBTSS11_LOCUS20082"/>
</dbReference>
<proteinExistence type="predicted"/>